<reference evidence="2" key="1">
    <citation type="submission" date="2022-11" db="UniProtKB">
        <authorList>
            <consortium name="WormBaseParasite"/>
        </authorList>
    </citation>
    <scope>IDENTIFICATION</scope>
</reference>
<name>A0AC34FVM3_9BILA</name>
<proteinExistence type="predicted"/>
<protein>
    <submittedName>
        <fullName evidence="2">Uncharacterized protein</fullName>
    </submittedName>
</protein>
<organism evidence="1 2">
    <name type="scientific">Panagrolaimus sp. ES5</name>
    <dbReference type="NCBI Taxonomy" id="591445"/>
    <lineage>
        <taxon>Eukaryota</taxon>
        <taxon>Metazoa</taxon>
        <taxon>Ecdysozoa</taxon>
        <taxon>Nematoda</taxon>
        <taxon>Chromadorea</taxon>
        <taxon>Rhabditida</taxon>
        <taxon>Tylenchina</taxon>
        <taxon>Panagrolaimomorpha</taxon>
        <taxon>Panagrolaimoidea</taxon>
        <taxon>Panagrolaimidae</taxon>
        <taxon>Panagrolaimus</taxon>
    </lineage>
</organism>
<evidence type="ECO:0000313" key="2">
    <source>
        <dbReference type="WBParaSite" id="ES5_v2.g21561.t1"/>
    </source>
</evidence>
<accession>A0AC34FVM3</accession>
<evidence type="ECO:0000313" key="1">
    <source>
        <dbReference type="Proteomes" id="UP000887579"/>
    </source>
</evidence>
<sequence length="206" mass="22687">MLANAFKRASAGSKCRKCGTIVNFAYVKRHDQECKGIVHATVIEDDDDDGIEVVSENIKVVNVETKPVKKNEKKQQSKSPATIKRQLSVDEVVMLSDSEDIAEPLSKRSSSKSFDQSSKSNEPESTTKAYTKSARALVYADDPSANMSLPEVYEKLMEQLEKLCSAGKNAGYLIASQTNVRLSQSPKKKTPEKEPETIQEPQPSSS</sequence>
<dbReference type="Proteomes" id="UP000887579">
    <property type="component" value="Unplaced"/>
</dbReference>
<dbReference type="WBParaSite" id="ES5_v2.g21561.t1">
    <property type="protein sequence ID" value="ES5_v2.g21561.t1"/>
    <property type="gene ID" value="ES5_v2.g21561"/>
</dbReference>